<dbReference type="InterPro" id="IPR057548">
    <property type="entry name" value="S-AdoMet_lyase-like"/>
</dbReference>
<accession>A0A1W5P4Y3</accession>
<gene>
    <name evidence="1" type="ORF">PP2_004</name>
</gene>
<dbReference type="Proteomes" id="UP000223770">
    <property type="component" value="Segment"/>
</dbReference>
<evidence type="ECO:0000313" key="2">
    <source>
        <dbReference type="Proteomes" id="UP000223770"/>
    </source>
</evidence>
<sequence>MQILISAMRNGLSAEENTRRSCELVSQIVKAGYHVEVGTGVYQESGASSVSYEVSLCVGIPHTEDVPVESLYPILNEWAVMARDNYQQDCVGALHNGLFYLTYPGKPAELIGRFTEFPERPTGHATFIHGKWYQAVPL</sequence>
<keyword evidence="2" id="KW-1185">Reference proteome</keyword>
<organism evidence="1 2">
    <name type="scientific">Pectobacterium phage PP2</name>
    <dbReference type="NCBI Taxonomy" id="1897743"/>
    <lineage>
        <taxon>Viruses</taxon>
        <taxon>Duplodnaviria</taxon>
        <taxon>Heunggongvirae</taxon>
        <taxon>Uroviricota</taxon>
        <taxon>Caudoviricetes</taxon>
        <taxon>Autographivirales</taxon>
        <taxon>Autonotataviridae</taxon>
        <taxon>Melnykvirinae</taxon>
        <taxon>Wanjuvirus</taxon>
        <taxon>Wanjuvirus PP2</taxon>
    </lineage>
</organism>
<evidence type="ECO:0000313" key="1">
    <source>
        <dbReference type="EMBL" id="AOT25370.1"/>
    </source>
</evidence>
<protein>
    <submittedName>
        <fullName evidence="1">Uncharacterized protein</fullName>
    </submittedName>
</protein>
<proteinExistence type="predicted"/>
<dbReference type="Pfam" id="PF23780">
    <property type="entry name" value="S-AdoMet_lyase"/>
    <property type="match status" value="1"/>
</dbReference>
<reference evidence="1 2" key="1">
    <citation type="journal article" date="2017" name="Arch. Virol.">
        <title>Genomic characterization of bacteriophage vB_PcaP_PP2 infecting Pectobacterium carotovorum subsp. carotovorum, a new member of a proposed genus in the subfamily Autographivirinae.</title>
        <authorList>
            <person name="Lim J.A."/>
            <person name="Heu S."/>
            <person name="Park J."/>
            <person name="Roh E."/>
        </authorList>
    </citation>
    <scope>NUCLEOTIDE SEQUENCE [LARGE SCALE GENOMIC DNA]</scope>
</reference>
<name>A0A1W5P4Y3_9CAUD</name>
<dbReference type="EMBL" id="KX756572">
    <property type="protein sequence ID" value="AOT25370.1"/>
    <property type="molecule type" value="Genomic_DNA"/>
</dbReference>